<dbReference type="Gene3D" id="1.10.150.240">
    <property type="entry name" value="Putative phosphatase, domain 2"/>
    <property type="match status" value="1"/>
</dbReference>
<dbReference type="PANTHER" id="PTHR43434">
    <property type="entry name" value="PHOSPHOGLYCOLATE PHOSPHATASE"/>
    <property type="match status" value="1"/>
</dbReference>
<dbReference type="InterPro" id="IPR023214">
    <property type="entry name" value="HAD_sf"/>
</dbReference>
<proteinExistence type="inferred from homology"/>
<name>A0AA37MKR7_SEGBR</name>
<dbReference type="InterPro" id="IPR006549">
    <property type="entry name" value="HAD-SF_hydro_IIIA"/>
</dbReference>
<evidence type="ECO:0000313" key="6">
    <source>
        <dbReference type="Proteomes" id="UP000887043"/>
    </source>
</evidence>
<dbReference type="NCBIfam" id="TIGR01509">
    <property type="entry name" value="HAD-SF-IA-v3"/>
    <property type="match status" value="1"/>
</dbReference>
<dbReference type="InterPro" id="IPR050155">
    <property type="entry name" value="HAD-like_hydrolase_sf"/>
</dbReference>
<dbReference type="EC" id="3.1.3.18" evidence="4"/>
<evidence type="ECO:0000256" key="2">
    <source>
        <dbReference type="ARBA" id="ARBA00004818"/>
    </source>
</evidence>
<dbReference type="SFLD" id="SFLDG01129">
    <property type="entry name" value="C1.5:_HAD__Beta-PGM__Phosphata"/>
    <property type="match status" value="1"/>
</dbReference>
<reference evidence="5" key="1">
    <citation type="submission" date="2021-08" db="EMBL/GenBank/DDBJ databases">
        <title>Prevotella lacticifex sp. nov., isolated from rumen of cow.</title>
        <authorList>
            <person name="Shinkai T."/>
            <person name="Ikeyama N."/>
            <person name="Kumagai M."/>
            <person name="Ohmori H."/>
            <person name="Sakamoto M."/>
            <person name="Ohkuma M."/>
            <person name="Mitsumori M."/>
        </authorList>
    </citation>
    <scope>NUCLEOTIDE SEQUENCE</scope>
    <source>
        <strain evidence="5">DSM 11371</strain>
    </source>
</reference>
<dbReference type="SUPFAM" id="SSF56784">
    <property type="entry name" value="HAD-like"/>
    <property type="match status" value="1"/>
</dbReference>
<comment type="caution">
    <text evidence="5">The sequence shown here is derived from an EMBL/GenBank/DDBJ whole genome shotgun (WGS) entry which is preliminary data.</text>
</comment>
<organism evidence="5 6">
    <name type="scientific">Segatella bryantii</name>
    <name type="common">Prevotella bryantii</name>
    <dbReference type="NCBI Taxonomy" id="77095"/>
    <lineage>
        <taxon>Bacteria</taxon>
        <taxon>Pseudomonadati</taxon>
        <taxon>Bacteroidota</taxon>
        <taxon>Bacteroidia</taxon>
        <taxon>Bacteroidales</taxon>
        <taxon>Prevotellaceae</taxon>
        <taxon>Segatella</taxon>
    </lineage>
</organism>
<dbReference type="InterPro" id="IPR041492">
    <property type="entry name" value="HAD_2"/>
</dbReference>
<gene>
    <name evidence="5" type="ORF">PRRU23_07540</name>
</gene>
<dbReference type="InterPro" id="IPR023198">
    <property type="entry name" value="PGP-like_dom2"/>
</dbReference>
<dbReference type="InterPro" id="IPR036412">
    <property type="entry name" value="HAD-like_sf"/>
</dbReference>
<accession>A0AA37MKR7</accession>
<dbReference type="GO" id="GO:0008967">
    <property type="term" value="F:phosphoglycolate phosphatase activity"/>
    <property type="evidence" value="ECO:0007669"/>
    <property type="project" value="UniProtKB-EC"/>
</dbReference>
<evidence type="ECO:0000256" key="3">
    <source>
        <dbReference type="ARBA" id="ARBA00006171"/>
    </source>
</evidence>
<evidence type="ECO:0000313" key="5">
    <source>
        <dbReference type="EMBL" id="GJG27054.1"/>
    </source>
</evidence>
<dbReference type="NCBIfam" id="TIGR01549">
    <property type="entry name" value="HAD-SF-IA-v1"/>
    <property type="match status" value="1"/>
</dbReference>
<dbReference type="SFLD" id="SFLDG01135">
    <property type="entry name" value="C1.5.6:_HAD__Beta-PGM__Phospha"/>
    <property type="match status" value="1"/>
</dbReference>
<comment type="catalytic activity">
    <reaction evidence="1">
        <text>2-phosphoglycolate + H2O = glycolate + phosphate</text>
        <dbReference type="Rhea" id="RHEA:14369"/>
        <dbReference type="ChEBI" id="CHEBI:15377"/>
        <dbReference type="ChEBI" id="CHEBI:29805"/>
        <dbReference type="ChEBI" id="CHEBI:43474"/>
        <dbReference type="ChEBI" id="CHEBI:58033"/>
        <dbReference type="EC" id="3.1.3.18"/>
    </reaction>
</comment>
<dbReference type="InterPro" id="IPR006439">
    <property type="entry name" value="HAD-SF_hydro_IA"/>
</dbReference>
<protein>
    <recommendedName>
        <fullName evidence="4">phosphoglycolate phosphatase</fullName>
        <ecNumber evidence="4">3.1.3.18</ecNumber>
    </recommendedName>
</protein>
<dbReference type="AlphaFoldDB" id="A0AA37MKR7"/>
<dbReference type="EMBL" id="BPTR01000001">
    <property type="protein sequence ID" value="GJG27054.1"/>
    <property type="molecule type" value="Genomic_DNA"/>
</dbReference>
<dbReference type="Proteomes" id="UP000887043">
    <property type="component" value="Unassembled WGS sequence"/>
</dbReference>
<dbReference type="GO" id="GO:0005829">
    <property type="term" value="C:cytosol"/>
    <property type="evidence" value="ECO:0007669"/>
    <property type="project" value="TreeGrafter"/>
</dbReference>
<dbReference type="NCBIfam" id="TIGR01662">
    <property type="entry name" value="HAD-SF-IIIA"/>
    <property type="match status" value="1"/>
</dbReference>
<dbReference type="GO" id="GO:0006281">
    <property type="term" value="P:DNA repair"/>
    <property type="evidence" value="ECO:0007669"/>
    <property type="project" value="TreeGrafter"/>
</dbReference>
<dbReference type="Gene3D" id="3.40.50.1000">
    <property type="entry name" value="HAD superfamily/HAD-like"/>
    <property type="match status" value="1"/>
</dbReference>
<comment type="similarity">
    <text evidence="3">Belongs to the HAD-like hydrolase superfamily. CbbY/CbbZ/Gph/YieH family.</text>
</comment>
<sequence>MWIGLKLFKILVEWTVYGTFVKTNGKKMKEFSTYIFDLDGTLLDSLEDLMLSCNYALHENNMPERTLDEVRMFVGNGVKKLMERAIPQGLNNPKFDETYNTFRQHYLHHNLDHTGPYPGILELLDRLHSNHKNIAVVSNKFYTATQELCHHFFSDTVQVAIGERENIKKKPAPDTVKEALKQLGVTADNAVYIGDSDVDIMTAKNSGMPCISVLWGFRDKDFLVRHGGSVFVNSPEEIF</sequence>
<evidence type="ECO:0000256" key="4">
    <source>
        <dbReference type="ARBA" id="ARBA00013078"/>
    </source>
</evidence>
<evidence type="ECO:0000256" key="1">
    <source>
        <dbReference type="ARBA" id="ARBA00000830"/>
    </source>
</evidence>
<dbReference type="Pfam" id="PF13419">
    <property type="entry name" value="HAD_2"/>
    <property type="match status" value="1"/>
</dbReference>
<dbReference type="PANTHER" id="PTHR43434:SF1">
    <property type="entry name" value="PHOSPHOGLYCOLATE PHOSPHATASE"/>
    <property type="match status" value="1"/>
</dbReference>
<dbReference type="SFLD" id="SFLDS00003">
    <property type="entry name" value="Haloacid_Dehalogenase"/>
    <property type="match status" value="1"/>
</dbReference>
<comment type="pathway">
    <text evidence="2">Organic acid metabolism; glycolate biosynthesis; glycolate from 2-phosphoglycolate: step 1/1.</text>
</comment>